<dbReference type="AlphaFoldDB" id="A0A1U7CUQ3"/>
<dbReference type="Gene3D" id="3.40.50.300">
    <property type="entry name" value="P-loop containing nucleotide triphosphate hydrolases"/>
    <property type="match status" value="1"/>
</dbReference>
<sequence length="199" mass="21827">MAEVDWTALPGRLVVLSGASGSGKSTLVERLLEKVGPAVQRSISATTRPPRPGEVHGRDYFFVSPEEFERLRGDLLESALVHGSHYGTPAEPVRQALARGICIVLVIDVQGGLQIREKVPNALLIFVQTPSPEVLERRLRARGTDDEATITRRLTNARREIETAQRYEIHLVNDDLETCVDELAATLSQNRCGGGNAHD</sequence>
<dbReference type="Proteomes" id="UP000186309">
    <property type="component" value="Chromosome"/>
</dbReference>
<organism evidence="15 16">
    <name type="scientific">Paludisphaera borealis</name>
    <dbReference type="NCBI Taxonomy" id="1387353"/>
    <lineage>
        <taxon>Bacteria</taxon>
        <taxon>Pseudomonadati</taxon>
        <taxon>Planctomycetota</taxon>
        <taxon>Planctomycetia</taxon>
        <taxon>Isosphaerales</taxon>
        <taxon>Isosphaeraceae</taxon>
        <taxon>Paludisphaera</taxon>
    </lineage>
</organism>
<evidence type="ECO:0000256" key="1">
    <source>
        <dbReference type="ARBA" id="ARBA00003531"/>
    </source>
</evidence>
<dbReference type="CDD" id="cd00071">
    <property type="entry name" value="GMPK"/>
    <property type="match status" value="1"/>
</dbReference>
<keyword evidence="9 13" id="KW-0418">Kinase</keyword>
<evidence type="ECO:0000256" key="11">
    <source>
        <dbReference type="ARBA" id="ARBA00030128"/>
    </source>
</evidence>
<dbReference type="InterPro" id="IPR017665">
    <property type="entry name" value="Guanylate_kinase"/>
</dbReference>
<dbReference type="GO" id="GO:0004385">
    <property type="term" value="F:GMP kinase activity"/>
    <property type="evidence" value="ECO:0007669"/>
    <property type="project" value="UniProtKB-UniRule"/>
</dbReference>
<dbReference type="HAMAP" id="MF_00328">
    <property type="entry name" value="Guanylate_kinase"/>
    <property type="match status" value="1"/>
</dbReference>
<evidence type="ECO:0000256" key="8">
    <source>
        <dbReference type="ARBA" id="ARBA00022741"/>
    </source>
</evidence>
<evidence type="ECO:0000313" key="16">
    <source>
        <dbReference type="Proteomes" id="UP000186309"/>
    </source>
</evidence>
<keyword evidence="10 13" id="KW-0067">ATP-binding</keyword>
<keyword evidence="8 13" id="KW-0547">Nucleotide-binding</keyword>
<comment type="catalytic activity">
    <reaction evidence="12 13">
        <text>GMP + ATP = GDP + ADP</text>
        <dbReference type="Rhea" id="RHEA:20780"/>
        <dbReference type="ChEBI" id="CHEBI:30616"/>
        <dbReference type="ChEBI" id="CHEBI:58115"/>
        <dbReference type="ChEBI" id="CHEBI:58189"/>
        <dbReference type="ChEBI" id="CHEBI:456216"/>
        <dbReference type="EC" id="2.7.4.8"/>
    </reaction>
</comment>
<gene>
    <name evidence="13 15" type="primary">gmk</name>
    <name evidence="15" type="ORF">BSF38_04188</name>
</gene>
<dbReference type="EC" id="2.7.4.8" evidence="4 13"/>
<accession>A0A1U7CUQ3</accession>
<dbReference type="KEGG" id="pbor:BSF38_04188"/>
<evidence type="ECO:0000256" key="2">
    <source>
        <dbReference type="ARBA" id="ARBA00004496"/>
    </source>
</evidence>
<dbReference type="SMART" id="SM00072">
    <property type="entry name" value="GuKc"/>
    <property type="match status" value="1"/>
</dbReference>
<dbReference type="InterPro" id="IPR008144">
    <property type="entry name" value="Guanylate_kin-like_dom"/>
</dbReference>
<evidence type="ECO:0000259" key="14">
    <source>
        <dbReference type="PROSITE" id="PS50052"/>
    </source>
</evidence>
<dbReference type="FunFam" id="3.30.63.10:FF:000005">
    <property type="entry name" value="Guanylate kinase"/>
    <property type="match status" value="1"/>
</dbReference>
<evidence type="ECO:0000256" key="6">
    <source>
        <dbReference type="ARBA" id="ARBA00022490"/>
    </source>
</evidence>
<protein>
    <recommendedName>
        <fullName evidence="5 13">Guanylate kinase</fullName>
        <ecNumber evidence="4 13">2.7.4.8</ecNumber>
    </recommendedName>
    <alternativeName>
        <fullName evidence="11 13">GMP kinase</fullName>
    </alternativeName>
</protein>
<comment type="function">
    <text evidence="1 13">Essential for recycling GMP and indirectly, cGMP.</text>
</comment>
<evidence type="ECO:0000256" key="12">
    <source>
        <dbReference type="ARBA" id="ARBA00048594"/>
    </source>
</evidence>
<dbReference type="Pfam" id="PF00625">
    <property type="entry name" value="Guanylate_kin"/>
    <property type="match status" value="1"/>
</dbReference>
<evidence type="ECO:0000256" key="7">
    <source>
        <dbReference type="ARBA" id="ARBA00022679"/>
    </source>
</evidence>
<keyword evidence="7 13" id="KW-0808">Transferase</keyword>
<keyword evidence="16" id="KW-1185">Reference proteome</keyword>
<feature type="binding site" evidence="13">
    <location>
        <begin position="18"/>
        <end position="25"/>
    </location>
    <ligand>
        <name>ATP</name>
        <dbReference type="ChEBI" id="CHEBI:30616"/>
    </ligand>
</feature>
<keyword evidence="6 13" id="KW-0963">Cytoplasm</keyword>
<dbReference type="GO" id="GO:0005829">
    <property type="term" value="C:cytosol"/>
    <property type="evidence" value="ECO:0007669"/>
    <property type="project" value="TreeGrafter"/>
</dbReference>
<proteinExistence type="inferred from homology"/>
<evidence type="ECO:0000256" key="9">
    <source>
        <dbReference type="ARBA" id="ARBA00022777"/>
    </source>
</evidence>
<dbReference type="EMBL" id="CP019082">
    <property type="protein sequence ID" value="APW62638.1"/>
    <property type="molecule type" value="Genomic_DNA"/>
</dbReference>
<dbReference type="OrthoDB" id="9808150at2"/>
<dbReference type="STRING" id="1387353.BSF38_04188"/>
<dbReference type="InterPro" id="IPR020590">
    <property type="entry name" value="Guanylate_kinase_CS"/>
</dbReference>
<dbReference type="PROSITE" id="PS00856">
    <property type="entry name" value="GUANYLATE_KINASE_1"/>
    <property type="match status" value="1"/>
</dbReference>
<dbReference type="PANTHER" id="PTHR23117:SF13">
    <property type="entry name" value="GUANYLATE KINASE"/>
    <property type="match status" value="1"/>
</dbReference>
<evidence type="ECO:0000256" key="3">
    <source>
        <dbReference type="ARBA" id="ARBA00005790"/>
    </source>
</evidence>
<feature type="domain" description="Guanylate kinase-like" evidence="14">
    <location>
        <begin position="11"/>
        <end position="188"/>
    </location>
</feature>
<evidence type="ECO:0000256" key="13">
    <source>
        <dbReference type="HAMAP-Rule" id="MF_00328"/>
    </source>
</evidence>
<dbReference type="RefSeq" id="WP_076348886.1">
    <property type="nucleotide sequence ID" value="NZ_CP019082.1"/>
</dbReference>
<dbReference type="SUPFAM" id="SSF52540">
    <property type="entry name" value="P-loop containing nucleoside triphosphate hydrolases"/>
    <property type="match status" value="1"/>
</dbReference>
<evidence type="ECO:0000256" key="5">
    <source>
        <dbReference type="ARBA" id="ARBA00016296"/>
    </source>
</evidence>
<evidence type="ECO:0000256" key="10">
    <source>
        <dbReference type="ARBA" id="ARBA00022840"/>
    </source>
</evidence>
<reference evidence="16" key="1">
    <citation type="submission" date="2016-12" db="EMBL/GenBank/DDBJ databases">
        <title>Comparative genomics of four Isosphaeraceae planctomycetes: a common pool of plasmids and glycoside hydrolase genes.</title>
        <authorList>
            <person name="Ivanova A."/>
        </authorList>
    </citation>
    <scope>NUCLEOTIDE SEQUENCE [LARGE SCALE GENOMIC DNA]</scope>
    <source>
        <strain evidence="16">PX4</strain>
    </source>
</reference>
<evidence type="ECO:0000313" key="15">
    <source>
        <dbReference type="EMBL" id="APW62638.1"/>
    </source>
</evidence>
<dbReference type="PROSITE" id="PS50052">
    <property type="entry name" value="GUANYLATE_KINASE_2"/>
    <property type="match status" value="1"/>
</dbReference>
<dbReference type="GO" id="GO:0005524">
    <property type="term" value="F:ATP binding"/>
    <property type="evidence" value="ECO:0007669"/>
    <property type="project" value="UniProtKB-UniRule"/>
</dbReference>
<name>A0A1U7CUQ3_9BACT</name>
<comment type="similarity">
    <text evidence="3 13">Belongs to the guanylate kinase family.</text>
</comment>
<evidence type="ECO:0000256" key="4">
    <source>
        <dbReference type="ARBA" id="ARBA00012961"/>
    </source>
</evidence>
<dbReference type="InterPro" id="IPR008145">
    <property type="entry name" value="GK/Ca_channel_bsu"/>
</dbReference>
<dbReference type="Gene3D" id="3.30.63.10">
    <property type="entry name" value="Guanylate Kinase phosphate binding domain"/>
    <property type="match status" value="1"/>
</dbReference>
<comment type="subcellular location">
    <subcellularLocation>
        <location evidence="2 13">Cytoplasm</location>
    </subcellularLocation>
</comment>
<dbReference type="NCBIfam" id="TIGR03263">
    <property type="entry name" value="guanyl_kin"/>
    <property type="match status" value="1"/>
</dbReference>
<dbReference type="InterPro" id="IPR027417">
    <property type="entry name" value="P-loop_NTPase"/>
</dbReference>
<dbReference type="PANTHER" id="PTHR23117">
    <property type="entry name" value="GUANYLATE KINASE-RELATED"/>
    <property type="match status" value="1"/>
</dbReference>